<feature type="region of interest" description="Disordered" evidence="1">
    <location>
        <begin position="110"/>
        <end position="131"/>
    </location>
</feature>
<keyword evidence="4" id="KW-1185">Reference proteome</keyword>
<name>A0A1I2IR38_9ACTN</name>
<organism evidence="3 4">
    <name type="scientific">Actinacidiphila alni</name>
    <dbReference type="NCBI Taxonomy" id="380248"/>
    <lineage>
        <taxon>Bacteria</taxon>
        <taxon>Bacillati</taxon>
        <taxon>Actinomycetota</taxon>
        <taxon>Actinomycetes</taxon>
        <taxon>Kitasatosporales</taxon>
        <taxon>Streptomycetaceae</taxon>
        <taxon>Actinacidiphila</taxon>
    </lineage>
</organism>
<sequence length="293" mass="29829">MRVFVTGASGGIGSAVVPELLAAGHEVLALARSESSAKAVTAAGATPLSGSLTDPASLRAGAAEADGVIHLAFGNDFTDFDRCVAEEALAVEAFGDALKGTGKPLVIASGTPAVPGRASTEEDQGPLEGPASGRFRNAQAALALAAQDVRSGVVRLPRSVHDEGGPYGFAGFLIRAARQTGVSGYVGDGAQRWPAVHRKDAARLFRLVLEQGEPGTVAHAVGDEGDSMLTIAGTIAAELGLETKAVPAEGFGFLGTIFGFDQPSTATLTRERFGWEPTHPSLLADLAAGNYPA</sequence>
<dbReference type="InterPro" id="IPR036291">
    <property type="entry name" value="NAD(P)-bd_dom_sf"/>
</dbReference>
<dbReference type="STRING" id="380248.SAMN05216251_11493"/>
<evidence type="ECO:0000313" key="4">
    <source>
        <dbReference type="Proteomes" id="UP000199323"/>
    </source>
</evidence>
<dbReference type="AlphaFoldDB" id="A0A1I2IR38"/>
<dbReference type="CDD" id="cd05262">
    <property type="entry name" value="SDR_a7"/>
    <property type="match status" value="1"/>
</dbReference>
<dbReference type="GO" id="GO:0005737">
    <property type="term" value="C:cytoplasm"/>
    <property type="evidence" value="ECO:0007669"/>
    <property type="project" value="TreeGrafter"/>
</dbReference>
<dbReference type="InterPro" id="IPR001509">
    <property type="entry name" value="Epimerase_deHydtase"/>
</dbReference>
<dbReference type="GO" id="GO:0004029">
    <property type="term" value="F:aldehyde dehydrogenase (NAD+) activity"/>
    <property type="evidence" value="ECO:0007669"/>
    <property type="project" value="TreeGrafter"/>
</dbReference>
<dbReference type="EMBL" id="FONG01000014">
    <property type="protein sequence ID" value="SFF44093.1"/>
    <property type="molecule type" value="Genomic_DNA"/>
</dbReference>
<dbReference type="Gene3D" id="3.40.50.720">
    <property type="entry name" value="NAD(P)-binding Rossmann-like Domain"/>
    <property type="match status" value="1"/>
</dbReference>
<dbReference type="PANTHER" id="PTHR48079:SF9">
    <property type="entry name" value="PUTATIVE-RELATED"/>
    <property type="match status" value="1"/>
</dbReference>
<evidence type="ECO:0000313" key="3">
    <source>
        <dbReference type="EMBL" id="SFF44093.1"/>
    </source>
</evidence>
<protein>
    <submittedName>
        <fullName evidence="3">Nucleoside-diphosphate-sugar epimerase</fullName>
    </submittedName>
</protein>
<dbReference type="RefSeq" id="WP_093715530.1">
    <property type="nucleotide sequence ID" value="NZ_FONG01000014.1"/>
</dbReference>
<reference evidence="3 4" key="1">
    <citation type="submission" date="2016-10" db="EMBL/GenBank/DDBJ databases">
        <authorList>
            <person name="de Groot N.N."/>
        </authorList>
    </citation>
    <scope>NUCLEOTIDE SEQUENCE [LARGE SCALE GENOMIC DNA]</scope>
    <source>
        <strain evidence="3 4">CGMCC 4.3510</strain>
    </source>
</reference>
<dbReference type="SUPFAM" id="SSF51735">
    <property type="entry name" value="NAD(P)-binding Rossmann-fold domains"/>
    <property type="match status" value="1"/>
</dbReference>
<dbReference type="Pfam" id="PF01370">
    <property type="entry name" value="Epimerase"/>
    <property type="match status" value="1"/>
</dbReference>
<dbReference type="OrthoDB" id="9787292at2"/>
<evidence type="ECO:0000256" key="1">
    <source>
        <dbReference type="SAM" id="MobiDB-lite"/>
    </source>
</evidence>
<evidence type="ECO:0000259" key="2">
    <source>
        <dbReference type="Pfam" id="PF01370"/>
    </source>
</evidence>
<dbReference type="Proteomes" id="UP000199323">
    <property type="component" value="Unassembled WGS sequence"/>
</dbReference>
<feature type="domain" description="NAD-dependent epimerase/dehydratase" evidence="2">
    <location>
        <begin position="3"/>
        <end position="215"/>
    </location>
</feature>
<dbReference type="PANTHER" id="PTHR48079">
    <property type="entry name" value="PROTEIN YEEZ"/>
    <property type="match status" value="1"/>
</dbReference>
<proteinExistence type="predicted"/>
<dbReference type="InterPro" id="IPR051783">
    <property type="entry name" value="NAD(P)-dependent_oxidoreduct"/>
</dbReference>
<gene>
    <name evidence="3" type="ORF">SAMN05216251_11493</name>
</gene>
<accession>A0A1I2IR38</accession>